<name>A0AAV9HVD2_9PEZI</name>
<reference evidence="2" key="1">
    <citation type="journal article" date="2023" name="Mol. Phylogenet. Evol.">
        <title>Genome-scale phylogeny and comparative genomics of the fungal order Sordariales.</title>
        <authorList>
            <person name="Hensen N."/>
            <person name="Bonometti L."/>
            <person name="Westerberg I."/>
            <person name="Brannstrom I.O."/>
            <person name="Guillou S."/>
            <person name="Cros-Aarteil S."/>
            <person name="Calhoun S."/>
            <person name="Haridas S."/>
            <person name="Kuo A."/>
            <person name="Mondo S."/>
            <person name="Pangilinan J."/>
            <person name="Riley R."/>
            <person name="LaButti K."/>
            <person name="Andreopoulos B."/>
            <person name="Lipzen A."/>
            <person name="Chen C."/>
            <person name="Yan M."/>
            <person name="Daum C."/>
            <person name="Ng V."/>
            <person name="Clum A."/>
            <person name="Steindorff A."/>
            <person name="Ohm R.A."/>
            <person name="Martin F."/>
            <person name="Silar P."/>
            <person name="Natvig D.O."/>
            <person name="Lalanne C."/>
            <person name="Gautier V."/>
            <person name="Ament-Velasquez S.L."/>
            <person name="Kruys A."/>
            <person name="Hutchinson M.I."/>
            <person name="Powell A.J."/>
            <person name="Barry K."/>
            <person name="Miller A.N."/>
            <person name="Grigoriev I.V."/>
            <person name="Debuchy R."/>
            <person name="Gladieux P."/>
            <person name="Hiltunen Thoren M."/>
            <person name="Johannesson H."/>
        </authorList>
    </citation>
    <scope>NUCLEOTIDE SEQUENCE</scope>
    <source>
        <strain evidence="2">PSN324</strain>
    </source>
</reference>
<gene>
    <name evidence="2" type="ORF">QBC42DRAFT_265155</name>
</gene>
<organism evidence="2 3">
    <name type="scientific">Cladorrhinum samala</name>
    <dbReference type="NCBI Taxonomy" id="585594"/>
    <lineage>
        <taxon>Eukaryota</taxon>
        <taxon>Fungi</taxon>
        <taxon>Dikarya</taxon>
        <taxon>Ascomycota</taxon>
        <taxon>Pezizomycotina</taxon>
        <taxon>Sordariomycetes</taxon>
        <taxon>Sordariomycetidae</taxon>
        <taxon>Sordariales</taxon>
        <taxon>Podosporaceae</taxon>
        <taxon>Cladorrhinum</taxon>
    </lineage>
</organism>
<sequence length="380" mass="41665">MISFQMETPGSFNEPFSDFILFPFHNLRIRARIAASPFYSIKIRLAASSLISHIEDVLTKLEPLCIQLFDEHGTGFTNALEKNPELVGYRDELDKVVAELQTSTPRIEEIERARRVVWRAGLGFQAAVEDIRMGMLQTIGSKGNKPEGEKSVVTATCGGPVLELERLSMAENSHNKPAVSLRDILVLVTEKNGNGDLDSECDNDSIKGDPSLVSPLTPDEDDGFRGRYNEGYENRKVGGKELGCERYSGDHGSTGVEVELTTSATHRVVLRGEGHAVMDTQHGGMTGPLTGNRSRGLYIPSPTSVNPCAKQHEAITFQSAFMASRSSPNCSQTRSPSPSQQPGSTGSEKRGRFWDRLKGSMIEAQEKNKAKVSRGGPNYY</sequence>
<accession>A0AAV9HVD2</accession>
<feature type="compositionally biased region" description="Low complexity" evidence="1">
    <location>
        <begin position="331"/>
        <end position="346"/>
    </location>
</feature>
<dbReference type="Proteomes" id="UP001321749">
    <property type="component" value="Unassembled WGS sequence"/>
</dbReference>
<evidence type="ECO:0000313" key="2">
    <source>
        <dbReference type="EMBL" id="KAK4463771.1"/>
    </source>
</evidence>
<feature type="region of interest" description="Disordered" evidence="1">
    <location>
        <begin position="325"/>
        <end position="355"/>
    </location>
</feature>
<evidence type="ECO:0000313" key="3">
    <source>
        <dbReference type="Proteomes" id="UP001321749"/>
    </source>
</evidence>
<proteinExistence type="predicted"/>
<protein>
    <submittedName>
        <fullName evidence="2">Uncharacterized protein</fullName>
    </submittedName>
</protein>
<feature type="region of interest" description="Disordered" evidence="1">
    <location>
        <begin position="196"/>
        <end position="230"/>
    </location>
</feature>
<comment type="caution">
    <text evidence="2">The sequence shown here is derived from an EMBL/GenBank/DDBJ whole genome shotgun (WGS) entry which is preliminary data.</text>
</comment>
<reference evidence="2" key="2">
    <citation type="submission" date="2023-06" db="EMBL/GenBank/DDBJ databases">
        <authorList>
            <consortium name="Lawrence Berkeley National Laboratory"/>
            <person name="Mondo S.J."/>
            <person name="Hensen N."/>
            <person name="Bonometti L."/>
            <person name="Westerberg I."/>
            <person name="Brannstrom I.O."/>
            <person name="Guillou S."/>
            <person name="Cros-Aarteil S."/>
            <person name="Calhoun S."/>
            <person name="Haridas S."/>
            <person name="Kuo A."/>
            <person name="Pangilinan J."/>
            <person name="Riley R."/>
            <person name="Labutti K."/>
            <person name="Andreopoulos B."/>
            <person name="Lipzen A."/>
            <person name="Chen C."/>
            <person name="Yanf M."/>
            <person name="Daum C."/>
            <person name="Ng V."/>
            <person name="Clum A."/>
            <person name="Steindorff A."/>
            <person name="Ohm R."/>
            <person name="Martin F."/>
            <person name="Silar P."/>
            <person name="Natvig D."/>
            <person name="Lalanne C."/>
            <person name="Gautier V."/>
            <person name="Ament-Velasquez S.L."/>
            <person name="Kruys A."/>
            <person name="Hutchinson M.I."/>
            <person name="Powell A.J."/>
            <person name="Barry K."/>
            <person name="Miller A.N."/>
            <person name="Grigoriev I.V."/>
            <person name="Debuchy R."/>
            <person name="Gladieux P."/>
            <person name="Thoren M.H."/>
            <person name="Johannesson H."/>
        </authorList>
    </citation>
    <scope>NUCLEOTIDE SEQUENCE</scope>
    <source>
        <strain evidence="2">PSN324</strain>
    </source>
</reference>
<evidence type="ECO:0000256" key="1">
    <source>
        <dbReference type="SAM" id="MobiDB-lite"/>
    </source>
</evidence>
<dbReference type="EMBL" id="MU864956">
    <property type="protein sequence ID" value="KAK4463771.1"/>
    <property type="molecule type" value="Genomic_DNA"/>
</dbReference>
<feature type="region of interest" description="Disordered" evidence="1">
    <location>
        <begin position="361"/>
        <end position="380"/>
    </location>
</feature>
<keyword evidence="3" id="KW-1185">Reference proteome</keyword>
<dbReference type="AlphaFoldDB" id="A0AAV9HVD2"/>